<dbReference type="Proteomes" id="UP001595909">
    <property type="component" value="Unassembled WGS sequence"/>
</dbReference>
<evidence type="ECO:0000256" key="4">
    <source>
        <dbReference type="PROSITE-ProRule" id="PRU00335"/>
    </source>
</evidence>
<organism evidence="6 7">
    <name type="scientific">Actinomycetospora chibensis</name>
    <dbReference type="NCBI Taxonomy" id="663606"/>
    <lineage>
        <taxon>Bacteria</taxon>
        <taxon>Bacillati</taxon>
        <taxon>Actinomycetota</taxon>
        <taxon>Actinomycetes</taxon>
        <taxon>Pseudonocardiales</taxon>
        <taxon>Pseudonocardiaceae</taxon>
        <taxon>Actinomycetospora</taxon>
    </lineage>
</organism>
<evidence type="ECO:0000256" key="2">
    <source>
        <dbReference type="ARBA" id="ARBA00023125"/>
    </source>
</evidence>
<dbReference type="Gene3D" id="1.10.10.60">
    <property type="entry name" value="Homeodomain-like"/>
    <property type="match status" value="1"/>
</dbReference>
<name>A0ABV9RDS4_9PSEU</name>
<dbReference type="Pfam" id="PF16859">
    <property type="entry name" value="TetR_C_11"/>
    <property type="match status" value="1"/>
</dbReference>
<keyword evidence="7" id="KW-1185">Reference proteome</keyword>
<evidence type="ECO:0000313" key="7">
    <source>
        <dbReference type="Proteomes" id="UP001595909"/>
    </source>
</evidence>
<feature type="DNA-binding region" description="H-T-H motif" evidence="4">
    <location>
        <begin position="37"/>
        <end position="56"/>
    </location>
</feature>
<proteinExistence type="predicted"/>
<dbReference type="InterPro" id="IPR001647">
    <property type="entry name" value="HTH_TetR"/>
</dbReference>
<evidence type="ECO:0000256" key="3">
    <source>
        <dbReference type="ARBA" id="ARBA00023163"/>
    </source>
</evidence>
<evidence type="ECO:0000259" key="5">
    <source>
        <dbReference type="PROSITE" id="PS50977"/>
    </source>
</evidence>
<dbReference type="InterPro" id="IPR050109">
    <property type="entry name" value="HTH-type_TetR-like_transc_reg"/>
</dbReference>
<evidence type="ECO:0000313" key="6">
    <source>
        <dbReference type="EMBL" id="MFC4831895.1"/>
    </source>
</evidence>
<dbReference type="PANTHER" id="PTHR30055:SF148">
    <property type="entry name" value="TETR-FAMILY TRANSCRIPTIONAL REGULATOR"/>
    <property type="match status" value="1"/>
</dbReference>
<evidence type="ECO:0000256" key="1">
    <source>
        <dbReference type="ARBA" id="ARBA00023015"/>
    </source>
</evidence>
<dbReference type="InterPro" id="IPR011075">
    <property type="entry name" value="TetR_C"/>
</dbReference>
<dbReference type="Pfam" id="PF00440">
    <property type="entry name" value="TetR_N"/>
    <property type="match status" value="1"/>
</dbReference>
<dbReference type="PANTHER" id="PTHR30055">
    <property type="entry name" value="HTH-TYPE TRANSCRIPTIONAL REGULATOR RUTR"/>
    <property type="match status" value="1"/>
</dbReference>
<keyword evidence="1" id="KW-0805">Transcription regulation</keyword>
<protein>
    <submittedName>
        <fullName evidence="6">TetR/AcrR family transcriptional regulator</fullName>
    </submittedName>
</protein>
<dbReference type="SUPFAM" id="SSF48498">
    <property type="entry name" value="Tetracyclin repressor-like, C-terminal domain"/>
    <property type="match status" value="1"/>
</dbReference>
<feature type="domain" description="HTH tetR-type" evidence="5">
    <location>
        <begin position="14"/>
        <end position="74"/>
    </location>
</feature>
<sequence length="197" mass="20653">MTVRRRDAGRPRGAPVVDAVLAAVRAELAERGAEGLSVERVAARAEVNKTSVYRRWPTREALVVAAMEGLLDDLSTDPDHGDVRSDLLALVTPIAELAARPDGAALLRAAVAQGPGEVARLATRRLEAGVRPIPGLAARAAARGQWRPGVDPGQVVLVLVGAIMHRVLLEGADPTGAWLEGVVDLTVTGLLPRPGDD</sequence>
<dbReference type="InterPro" id="IPR009057">
    <property type="entry name" value="Homeodomain-like_sf"/>
</dbReference>
<accession>A0ABV9RDS4</accession>
<gene>
    <name evidence="6" type="ORF">ACFPEL_05685</name>
</gene>
<keyword evidence="2 4" id="KW-0238">DNA-binding</keyword>
<dbReference type="SUPFAM" id="SSF46689">
    <property type="entry name" value="Homeodomain-like"/>
    <property type="match status" value="1"/>
</dbReference>
<dbReference type="PROSITE" id="PS50977">
    <property type="entry name" value="HTH_TETR_2"/>
    <property type="match status" value="1"/>
</dbReference>
<dbReference type="InterPro" id="IPR036271">
    <property type="entry name" value="Tet_transcr_reg_TetR-rel_C_sf"/>
</dbReference>
<dbReference type="Gene3D" id="1.10.357.10">
    <property type="entry name" value="Tetracycline Repressor, domain 2"/>
    <property type="match status" value="1"/>
</dbReference>
<comment type="caution">
    <text evidence="6">The sequence shown here is derived from an EMBL/GenBank/DDBJ whole genome shotgun (WGS) entry which is preliminary data.</text>
</comment>
<dbReference type="EMBL" id="JBHSIM010000011">
    <property type="protein sequence ID" value="MFC4831895.1"/>
    <property type="molecule type" value="Genomic_DNA"/>
</dbReference>
<dbReference type="RefSeq" id="WP_274192004.1">
    <property type="nucleotide sequence ID" value="NZ_BAABHN010000011.1"/>
</dbReference>
<reference evidence="7" key="1">
    <citation type="journal article" date="2019" name="Int. J. Syst. Evol. Microbiol.">
        <title>The Global Catalogue of Microorganisms (GCM) 10K type strain sequencing project: providing services to taxonomists for standard genome sequencing and annotation.</title>
        <authorList>
            <consortium name="The Broad Institute Genomics Platform"/>
            <consortium name="The Broad Institute Genome Sequencing Center for Infectious Disease"/>
            <person name="Wu L."/>
            <person name="Ma J."/>
        </authorList>
    </citation>
    <scope>NUCLEOTIDE SEQUENCE [LARGE SCALE GENOMIC DNA]</scope>
    <source>
        <strain evidence="7">CCUG 50347</strain>
    </source>
</reference>
<keyword evidence="3" id="KW-0804">Transcription</keyword>